<sequence length="42" mass="4806">MDDSGIVIYLSLDKVHEALDAYKKAHALEPNNENYKQSIRIC</sequence>
<reference evidence="1" key="1">
    <citation type="submission" date="2021-02" db="EMBL/GenBank/DDBJ databases">
        <authorList>
            <person name="Nowell W R."/>
        </authorList>
    </citation>
    <scope>NUCLEOTIDE SEQUENCE</scope>
</reference>
<feature type="non-terminal residue" evidence="1">
    <location>
        <position position="1"/>
    </location>
</feature>
<comment type="caution">
    <text evidence="1">The sequence shown here is derived from an EMBL/GenBank/DDBJ whole genome shotgun (WGS) entry which is preliminary data.</text>
</comment>
<gene>
    <name evidence="1" type="ORF">SMN809_LOCUS51758</name>
</gene>
<dbReference type="EMBL" id="CAJOBI010174259">
    <property type="protein sequence ID" value="CAF4901187.1"/>
    <property type="molecule type" value="Genomic_DNA"/>
</dbReference>
<dbReference type="SUPFAM" id="SSF48452">
    <property type="entry name" value="TPR-like"/>
    <property type="match status" value="1"/>
</dbReference>
<proteinExistence type="predicted"/>
<evidence type="ECO:0000313" key="2">
    <source>
        <dbReference type="Proteomes" id="UP000676336"/>
    </source>
</evidence>
<dbReference type="Proteomes" id="UP000676336">
    <property type="component" value="Unassembled WGS sequence"/>
</dbReference>
<dbReference type="AlphaFoldDB" id="A0A8S3CCX5"/>
<evidence type="ECO:0000313" key="1">
    <source>
        <dbReference type="EMBL" id="CAF4901187.1"/>
    </source>
</evidence>
<name>A0A8S3CCX5_9BILA</name>
<organism evidence="1 2">
    <name type="scientific">Rotaria magnacalcarata</name>
    <dbReference type="NCBI Taxonomy" id="392030"/>
    <lineage>
        <taxon>Eukaryota</taxon>
        <taxon>Metazoa</taxon>
        <taxon>Spiralia</taxon>
        <taxon>Gnathifera</taxon>
        <taxon>Rotifera</taxon>
        <taxon>Eurotatoria</taxon>
        <taxon>Bdelloidea</taxon>
        <taxon>Philodinida</taxon>
        <taxon>Philodinidae</taxon>
        <taxon>Rotaria</taxon>
    </lineage>
</organism>
<accession>A0A8S3CCX5</accession>
<protein>
    <submittedName>
        <fullName evidence="1">Uncharacterized protein</fullName>
    </submittedName>
</protein>
<dbReference type="InterPro" id="IPR011990">
    <property type="entry name" value="TPR-like_helical_dom_sf"/>
</dbReference>
<dbReference type="Gene3D" id="1.25.40.10">
    <property type="entry name" value="Tetratricopeptide repeat domain"/>
    <property type="match status" value="1"/>
</dbReference>